<dbReference type="InterPro" id="IPR006151">
    <property type="entry name" value="Shikm_DH/Glu-tRNA_Rdtase"/>
</dbReference>
<dbReference type="Pfam" id="PF01488">
    <property type="entry name" value="Shikimate_DH"/>
    <property type="match status" value="1"/>
</dbReference>
<dbReference type="SUPFAM" id="SSF53223">
    <property type="entry name" value="Aminoacid dehydrogenase-like, N-terminal domain"/>
    <property type="match status" value="1"/>
</dbReference>
<dbReference type="GO" id="GO:0009073">
    <property type="term" value="P:aromatic amino acid family biosynthetic process"/>
    <property type="evidence" value="ECO:0007669"/>
    <property type="project" value="UniProtKB-KW"/>
</dbReference>
<dbReference type="CDD" id="cd01065">
    <property type="entry name" value="NAD_bind_Shikimate_DH"/>
    <property type="match status" value="1"/>
</dbReference>
<dbReference type="GO" id="GO:0019632">
    <property type="term" value="P:shikimate metabolic process"/>
    <property type="evidence" value="ECO:0007669"/>
    <property type="project" value="TreeGrafter"/>
</dbReference>
<dbReference type="GO" id="GO:0005829">
    <property type="term" value="C:cytosol"/>
    <property type="evidence" value="ECO:0007669"/>
    <property type="project" value="TreeGrafter"/>
</dbReference>
<evidence type="ECO:0000313" key="8">
    <source>
        <dbReference type="Proteomes" id="UP000598775"/>
    </source>
</evidence>
<dbReference type="PANTHER" id="PTHR21089:SF1">
    <property type="entry name" value="BIFUNCTIONAL 3-DEHYDROQUINATE DEHYDRATASE_SHIKIMATE DEHYDROGENASE, CHLOROPLASTIC"/>
    <property type="match status" value="1"/>
</dbReference>
<keyword evidence="3" id="KW-0057">Aromatic amino acid biosynthesis</keyword>
<dbReference type="InterPro" id="IPR036291">
    <property type="entry name" value="NAD(P)-bd_dom_sf"/>
</dbReference>
<dbReference type="Gene3D" id="3.40.50.10860">
    <property type="entry name" value="Leucine Dehydrogenase, chain A, domain 1"/>
    <property type="match status" value="1"/>
</dbReference>
<gene>
    <name evidence="7" type="ORF">GCM10011399_10050</name>
</gene>
<organism evidence="7 8">
    <name type="scientific">Subtercola lobariae</name>
    <dbReference type="NCBI Taxonomy" id="1588641"/>
    <lineage>
        <taxon>Bacteria</taxon>
        <taxon>Bacillati</taxon>
        <taxon>Actinomycetota</taxon>
        <taxon>Actinomycetes</taxon>
        <taxon>Micrococcales</taxon>
        <taxon>Microbacteriaceae</taxon>
        <taxon>Subtercola</taxon>
    </lineage>
</organism>
<comment type="catalytic activity">
    <reaction evidence="4">
        <text>shikimate + NADP(+) = 3-dehydroshikimate + NADPH + H(+)</text>
        <dbReference type="Rhea" id="RHEA:17737"/>
        <dbReference type="ChEBI" id="CHEBI:15378"/>
        <dbReference type="ChEBI" id="CHEBI:16630"/>
        <dbReference type="ChEBI" id="CHEBI:36208"/>
        <dbReference type="ChEBI" id="CHEBI:57783"/>
        <dbReference type="ChEBI" id="CHEBI:58349"/>
        <dbReference type="EC" id="1.1.1.25"/>
    </reaction>
</comment>
<dbReference type="RefSeq" id="WP_188674769.1">
    <property type="nucleotide sequence ID" value="NZ_BMGP01000002.1"/>
</dbReference>
<dbReference type="GO" id="GO:0009423">
    <property type="term" value="P:chorismate biosynthetic process"/>
    <property type="evidence" value="ECO:0007669"/>
    <property type="project" value="TreeGrafter"/>
</dbReference>
<dbReference type="InterPro" id="IPR022893">
    <property type="entry name" value="Shikimate_DH_fam"/>
</dbReference>
<feature type="domain" description="Shikimate dehydrogenase substrate binding N-terminal" evidence="6">
    <location>
        <begin position="13"/>
        <end position="95"/>
    </location>
</feature>
<comment type="caution">
    <text evidence="7">The sequence shown here is derived from an EMBL/GenBank/DDBJ whole genome shotgun (WGS) entry which is preliminary data.</text>
</comment>
<dbReference type="SUPFAM" id="SSF51735">
    <property type="entry name" value="NAD(P)-binding Rossmann-fold domains"/>
    <property type="match status" value="1"/>
</dbReference>
<dbReference type="Gene3D" id="3.40.50.720">
    <property type="entry name" value="NAD(P)-binding Rossmann-like Domain"/>
    <property type="match status" value="1"/>
</dbReference>
<dbReference type="AlphaFoldDB" id="A0A917EX81"/>
<dbReference type="EMBL" id="BMGP01000002">
    <property type="protein sequence ID" value="GGF18337.1"/>
    <property type="molecule type" value="Genomic_DNA"/>
</dbReference>
<evidence type="ECO:0000256" key="3">
    <source>
        <dbReference type="ARBA" id="ARBA00023141"/>
    </source>
</evidence>
<dbReference type="PANTHER" id="PTHR21089">
    <property type="entry name" value="SHIKIMATE DEHYDROGENASE"/>
    <property type="match status" value="1"/>
</dbReference>
<evidence type="ECO:0000256" key="4">
    <source>
        <dbReference type="ARBA" id="ARBA00049442"/>
    </source>
</evidence>
<accession>A0A917EX81</accession>
<dbReference type="EC" id="1.1.1.25" evidence="2"/>
<feature type="domain" description="Quinate/shikimate 5-dehydrogenase/glutamyl-tRNA reductase" evidence="5">
    <location>
        <begin position="123"/>
        <end position="196"/>
    </location>
</feature>
<evidence type="ECO:0000259" key="5">
    <source>
        <dbReference type="Pfam" id="PF01488"/>
    </source>
</evidence>
<dbReference type="Proteomes" id="UP000598775">
    <property type="component" value="Unassembled WGS sequence"/>
</dbReference>
<evidence type="ECO:0000313" key="7">
    <source>
        <dbReference type="EMBL" id="GGF18337.1"/>
    </source>
</evidence>
<keyword evidence="3" id="KW-0028">Amino-acid biosynthesis</keyword>
<proteinExistence type="predicted"/>
<dbReference type="Pfam" id="PF08501">
    <property type="entry name" value="Shikimate_dh_N"/>
    <property type="match status" value="1"/>
</dbReference>
<sequence length="264" mass="27882">MTITGNTSIYAHIGFPIHHTRAAALFNGLFEDLGIDVAVVPFEIEPDQLSATIPAFRAWRNLVGVGVTIPHKETMLSLVDELTPMAKLCGATNVIRRDPDGRLIGGQCDGTGLVRSLTGAGHQVSGAKVLLSGAGGTARPVAFALADAGVGRLEIANRTREKAEGIVAEIRAAYPDRDVRVHEDADEFDIVVNTTSLGMNSDDPLPVEAKVLRPGVVVADAVMAPPETALLKLAASRGAIPHPGILMLRSQFEVILDFLGLTSK</sequence>
<dbReference type="InterPro" id="IPR013708">
    <property type="entry name" value="Shikimate_DH-bd_N"/>
</dbReference>
<dbReference type="GO" id="GO:0004764">
    <property type="term" value="F:shikimate 3-dehydrogenase (NADP+) activity"/>
    <property type="evidence" value="ECO:0007669"/>
    <property type="project" value="UniProtKB-EC"/>
</dbReference>
<dbReference type="GO" id="GO:0050661">
    <property type="term" value="F:NADP binding"/>
    <property type="evidence" value="ECO:0007669"/>
    <property type="project" value="TreeGrafter"/>
</dbReference>
<evidence type="ECO:0000259" key="6">
    <source>
        <dbReference type="Pfam" id="PF08501"/>
    </source>
</evidence>
<name>A0A917EX81_9MICO</name>
<evidence type="ECO:0000256" key="2">
    <source>
        <dbReference type="ARBA" id="ARBA00012962"/>
    </source>
</evidence>
<dbReference type="InterPro" id="IPR046346">
    <property type="entry name" value="Aminoacid_DH-like_N_sf"/>
</dbReference>
<evidence type="ECO:0000256" key="1">
    <source>
        <dbReference type="ARBA" id="ARBA00004871"/>
    </source>
</evidence>
<protein>
    <recommendedName>
        <fullName evidence="2">shikimate dehydrogenase (NADP(+))</fullName>
        <ecNumber evidence="2">1.1.1.25</ecNumber>
    </recommendedName>
</protein>
<comment type="pathway">
    <text evidence="1">Metabolic intermediate biosynthesis; chorismate biosynthesis; chorismate from D-erythrose 4-phosphate and phosphoenolpyruvate: step 4/7.</text>
</comment>
<keyword evidence="8" id="KW-1185">Reference proteome</keyword>
<reference evidence="7 8" key="1">
    <citation type="journal article" date="2014" name="Int. J. Syst. Evol. Microbiol.">
        <title>Complete genome sequence of Corynebacterium casei LMG S-19264T (=DSM 44701T), isolated from a smear-ripened cheese.</title>
        <authorList>
            <consortium name="US DOE Joint Genome Institute (JGI-PGF)"/>
            <person name="Walter F."/>
            <person name="Albersmeier A."/>
            <person name="Kalinowski J."/>
            <person name="Ruckert C."/>
        </authorList>
    </citation>
    <scope>NUCLEOTIDE SEQUENCE [LARGE SCALE GENOMIC DNA]</scope>
    <source>
        <strain evidence="7 8">CGMCC 1.12976</strain>
    </source>
</reference>